<evidence type="ECO:0000256" key="3">
    <source>
        <dbReference type="ARBA" id="ARBA00009960"/>
    </source>
</evidence>
<reference evidence="15" key="1">
    <citation type="journal article" date="2016" name="Nat. Biotechnol.">
        <title>Sequencing wild and cultivated cassava and related species reveals extensive interspecific hybridization and genetic diversity.</title>
        <authorList>
            <person name="Bredeson J.V."/>
            <person name="Lyons J.B."/>
            <person name="Prochnik S.E."/>
            <person name="Wu G.A."/>
            <person name="Ha C.M."/>
            <person name="Edsinger-Gonzales E."/>
            <person name="Grimwood J."/>
            <person name="Schmutz J."/>
            <person name="Rabbi I.Y."/>
            <person name="Egesi C."/>
            <person name="Nauluvula P."/>
            <person name="Lebot V."/>
            <person name="Ndunguru J."/>
            <person name="Mkamilo G."/>
            <person name="Bart R.S."/>
            <person name="Setter T.L."/>
            <person name="Gleadow R.M."/>
            <person name="Kulakow P."/>
            <person name="Ferguson M.E."/>
            <person name="Rounsley S."/>
            <person name="Rokhsar D.S."/>
        </authorList>
    </citation>
    <scope>NUCLEOTIDE SEQUENCE [LARGE SCALE GENOMIC DNA]</scope>
    <source>
        <strain evidence="15">cv. AM560-2</strain>
    </source>
</reference>
<evidence type="ECO:0000256" key="13">
    <source>
        <dbReference type="SAM" id="Phobius"/>
    </source>
</evidence>
<evidence type="ECO:0000256" key="2">
    <source>
        <dbReference type="ARBA" id="ARBA00004298"/>
    </source>
</evidence>
<comment type="similarity">
    <text evidence="3">Belongs to the complex I NDUFA1 subunit family.</text>
</comment>
<gene>
    <name evidence="14" type="ORF">MANES_08G168000v8</name>
</gene>
<dbReference type="GO" id="GO:0005743">
    <property type="term" value="C:mitochondrial inner membrane"/>
    <property type="evidence" value="ECO:0007669"/>
    <property type="project" value="UniProtKB-SubCell"/>
</dbReference>
<dbReference type="InterPro" id="IPR017384">
    <property type="entry name" value="NADH_Ub_cplx-1_asu_su-1"/>
</dbReference>
<dbReference type="Proteomes" id="UP000091857">
    <property type="component" value="Chromosome 8"/>
</dbReference>
<organism evidence="14 15">
    <name type="scientific">Manihot esculenta</name>
    <name type="common">Cassava</name>
    <name type="synonym">Jatropha manihot</name>
    <dbReference type="NCBI Taxonomy" id="3983"/>
    <lineage>
        <taxon>Eukaryota</taxon>
        <taxon>Viridiplantae</taxon>
        <taxon>Streptophyta</taxon>
        <taxon>Embryophyta</taxon>
        <taxon>Tracheophyta</taxon>
        <taxon>Spermatophyta</taxon>
        <taxon>Magnoliopsida</taxon>
        <taxon>eudicotyledons</taxon>
        <taxon>Gunneridae</taxon>
        <taxon>Pentapetalae</taxon>
        <taxon>rosids</taxon>
        <taxon>fabids</taxon>
        <taxon>Malpighiales</taxon>
        <taxon>Euphorbiaceae</taxon>
        <taxon>Crotonoideae</taxon>
        <taxon>Manihoteae</taxon>
        <taxon>Manihot</taxon>
    </lineage>
</organism>
<accession>A0A2C9VJ00</accession>
<evidence type="ECO:0000256" key="6">
    <source>
        <dbReference type="ARBA" id="ARBA00022660"/>
    </source>
</evidence>
<keyword evidence="11" id="KW-0496">Mitochondrion</keyword>
<sequence>MSWMWLEAALPLGIIAGMISVMGNAQYYIHKAAHGRPKHIGDDICGMWPWREETTSSWTIFLPLHPISFFSMVPYLSIRMWLAYGTYWRLS</sequence>
<keyword evidence="12 13" id="KW-0472">Membrane</keyword>
<evidence type="ECO:0000313" key="15">
    <source>
        <dbReference type="Proteomes" id="UP000091857"/>
    </source>
</evidence>
<dbReference type="Gramene" id="Manes.08G168000.1.v8.1">
    <property type="protein sequence ID" value="Manes.08G168000.1.v8.1.CDS"/>
    <property type="gene ID" value="Manes.08G168000.v8.1"/>
</dbReference>
<keyword evidence="6" id="KW-0679">Respiratory chain</keyword>
<comment type="subcellular location">
    <subcellularLocation>
        <location evidence="2">Mitochondrion inner membrane</location>
        <topology evidence="2">Single-pass membrane protein</topology>
        <orientation evidence="2">Matrix side</orientation>
    </subcellularLocation>
</comment>
<comment type="caution">
    <text evidence="14">The sequence shown here is derived from an EMBL/GenBank/DDBJ whole genome shotgun (WGS) entry which is preliminary data.</text>
</comment>
<evidence type="ECO:0000256" key="11">
    <source>
        <dbReference type="ARBA" id="ARBA00023128"/>
    </source>
</evidence>
<keyword evidence="15" id="KW-1185">Reference proteome</keyword>
<dbReference type="PANTHER" id="PTHR17098">
    <property type="entry name" value="NADH-UBIQUINONE OXIDOREDUCTASE MWFE SUBUNIT"/>
    <property type="match status" value="1"/>
</dbReference>
<proteinExistence type="inferred from homology"/>
<dbReference type="PANTHER" id="PTHR17098:SF2">
    <property type="entry name" value="NADH DEHYDROGENASE [UBIQUINONE] 1 ALPHA SUBCOMPLEX SUBUNIT 1"/>
    <property type="match status" value="1"/>
</dbReference>
<protein>
    <recommendedName>
        <fullName evidence="4">NADH dehydrogenase [ubiquinone] 1 alpha subcomplex subunit 1</fullName>
    </recommendedName>
</protein>
<dbReference type="EMBL" id="CM004394">
    <property type="protein sequence ID" value="OAY44643.1"/>
    <property type="molecule type" value="Genomic_DNA"/>
</dbReference>
<comment type="function">
    <text evidence="1">Accessory subunit of the mitochondrial membrane respiratory chain NADH dehydrogenase (Complex I), that is believed not to be involved in catalysis. Complex I functions in the transfer of electrons from NADH to the respiratory chain. The immediate electron acceptor for the enzyme is believed to be ubiquinone.</text>
</comment>
<keyword evidence="8" id="KW-0999">Mitochondrion inner membrane</keyword>
<dbReference type="STRING" id="3983.A0A2C9VJ00"/>
<dbReference type="Pfam" id="PF15879">
    <property type="entry name" value="MWFE"/>
    <property type="match status" value="1"/>
</dbReference>
<evidence type="ECO:0000256" key="5">
    <source>
        <dbReference type="ARBA" id="ARBA00022448"/>
    </source>
</evidence>
<name>A0A2C9VJ00_MANES</name>
<dbReference type="AlphaFoldDB" id="A0A2C9VJ00"/>
<dbReference type="Gramene" id="Manes.08G168000.3.v8.1">
    <property type="protein sequence ID" value="Manes.08G168000.3.v8.1.CDS"/>
    <property type="gene ID" value="Manes.08G168000.v8.1"/>
</dbReference>
<evidence type="ECO:0000256" key="7">
    <source>
        <dbReference type="ARBA" id="ARBA00022692"/>
    </source>
</evidence>
<evidence type="ECO:0000256" key="1">
    <source>
        <dbReference type="ARBA" id="ARBA00003195"/>
    </source>
</evidence>
<evidence type="ECO:0000256" key="12">
    <source>
        <dbReference type="ARBA" id="ARBA00023136"/>
    </source>
</evidence>
<dbReference type="GO" id="GO:0045271">
    <property type="term" value="C:respiratory chain complex I"/>
    <property type="evidence" value="ECO:0000318"/>
    <property type="project" value="GO_Central"/>
</dbReference>
<keyword evidence="7 13" id="KW-0812">Transmembrane</keyword>
<keyword evidence="5" id="KW-0813">Transport</keyword>
<evidence type="ECO:0000313" key="14">
    <source>
        <dbReference type="EMBL" id="OAY44643.1"/>
    </source>
</evidence>
<evidence type="ECO:0000256" key="8">
    <source>
        <dbReference type="ARBA" id="ARBA00022792"/>
    </source>
</evidence>
<keyword evidence="10 13" id="KW-1133">Transmembrane helix</keyword>
<evidence type="ECO:0000256" key="9">
    <source>
        <dbReference type="ARBA" id="ARBA00022982"/>
    </source>
</evidence>
<feature type="transmembrane region" description="Helical" evidence="13">
    <location>
        <begin position="58"/>
        <end position="82"/>
    </location>
</feature>
<evidence type="ECO:0000256" key="4">
    <source>
        <dbReference type="ARBA" id="ARBA00016392"/>
    </source>
</evidence>
<keyword evidence="9" id="KW-0249">Electron transport</keyword>
<evidence type="ECO:0000256" key="10">
    <source>
        <dbReference type="ARBA" id="ARBA00022989"/>
    </source>
</evidence>